<sequence length="86" mass="9785">MSTWNLAGPTTKKMFKLKILSSVSKKFSLFLIPISQAEPPKLMLSRCVMKPKRKTKLVKPQEPTQNNMCPMQSTQTIISLNYAKDL</sequence>
<name>A0A8X7UH97_BRACI</name>
<accession>A0A8X7UH97</accession>
<evidence type="ECO:0000313" key="2">
    <source>
        <dbReference type="Proteomes" id="UP000886595"/>
    </source>
</evidence>
<protein>
    <submittedName>
        <fullName evidence="1">Uncharacterized protein</fullName>
    </submittedName>
</protein>
<dbReference type="AlphaFoldDB" id="A0A8X7UH97"/>
<keyword evidence="2" id="KW-1185">Reference proteome</keyword>
<dbReference type="EMBL" id="JAAMPC010000012">
    <property type="protein sequence ID" value="KAG2275961.1"/>
    <property type="molecule type" value="Genomic_DNA"/>
</dbReference>
<proteinExistence type="predicted"/>
<gene>
    <name evidence="1" type="ORF">Bca52824_058516</name>
</gene>
<dbReference type="Proteomes" id="UP000886595">
    <property type="component" value="Unassembled WGS sequence"/>
</dbReference>
<reference evidence="1 2" key="1">
    <citation type="submission" date="2020-02" db="EMBL/GenBank/DDBJ databases">
        <authorList>
            <person name="Ma Q."/>
            <person name="Huang Y."/>
            <person name="Song X."/>
            <person name="Pei D."/>
        </authorList>
    </citation>
    <scope>NUCLEOTIDE SEQUENCE [LARGE SCALE GENOMIC DNA]</scope>
    <source>
        <strain evidence="1">Sxm20200214</strain>
        <tissue evidence="1">Leaf</tissue>
    </source>
</reference>
<organism evidence="1 2">
    <name type="scientific">Brassica carinata</name>
    <name type="common">Ethiopian mustard</name>
    <name type="synonym">Abyssinian cabbage</name>
    <dbReference type="NCBI Taxonomy" id="52824"/>
    <lineage>
        <taxon>Eukaryota</taxon>
        <taxon>Viridiplantae</taxon>
        <taxon>Streptophyta</taxon>
        <taxon>Embryophyta</taxon>
        <taxon>Tracheophyta</taxon>
        <taxon>Spermatophyta</taxon>
        <taxon>Magnoliopsida</taxon>
        <taxon>eudicotyledons</taxon>
        <taxon>Gunneridae</taxon>
        <taxon>Pentapetalae</taxon>
        <taxon>rosids</taxon>
        <taxon>malvids</taxon>
        <taxon>Brassicales</taxon>
        <taxon>Brassicaceae</taxon>
        <taxon>Brassiceae</taxon>
        <taxon>Brassica</taxon>
    </lineage>
</organism>
<evidence type="ECO:0000313" key="1">
    <source>
        <dbReference type="EMBL" id="KAG2275961.1"/>
    </source>
</evidence>
<comment type="caution">
    <text evidence="1">The sequence shown here is derived from an EMBL/GenBank/DDBJ whole genome shotgun (WGS) entry which is preliminary data.</text>
</comment>